<feature type="region of interest" description="Disordered" evidence="1">
    <location>
        <begin position="196"/>
        <end position="333"/>
    </location>
</feature>
<name>A0AAD8DQF7_MYTSE</name>
<evidence type="ECO:0000313" key="4">
    <source>
        <dbReference type="Proteomes" id="UP001231518"/>
    </source>
</evidence>
<proteinExistence type="predicted"/>
<evidence type="ECO:0000313" key="3">
    <source>
        <dbReference type="EMBL" id="KAJ8713599.1"/>
    </source>
</evidence>
<dbReference type="Proteomes" id="UP001231518">
    <property type="component" value="Chromosome 4"/>
</dbReference>
<feature type="compositionally biased region" description="Basic and acidic residues" evidence="1">
    <location>
        <begin position="307"/>
        <end position="323"/>
    </location>
</feature>
<keyword evidence="2" id="KW-0732">Signal</keyword>
<keyword evidence="4" id="KW-1185">Reference proteome</keyword>
<dbReference type="AlphaFoldDB" id="A0AAD8DQF7"/>
<dbReference type="EMBL" id="JARGEI010000020">
    <property type="protein sequence ID" value="KAJ8713599.1"/>
    <property type="molecule type" value="Genomic_DNA"/>
</dbReference>
<accession>A0AAD8DQF7</accession>
<feature type="compositionally biased region" description="Basic and acidic residues" evidence="1">
    <location>
        <begin position="209"/>
        <end position="224"/>
    </location>
</feature>
<sequence length="333" mass="37908">MIILIFSLIYTVQLIVHCCNGLHLIDLPQNPEAYYRPKYKLGSRAQDIYEPYPRTKGKKLHLRRYWPGPERPGYNTNFKRIRRVYEDEKDATLKQKIATLVKQTMSEAEEKMKDVIKIKEQYRKEKKYRAGFIISMVKKSRDVLNELFNVAVKHRDEWLALEQLKIFELIVHTNIDTTNFLKQLVEIEEGRDAFEIPDSFKVQKPTDNIADKPKESPTHKDKTPSDPSDSSDPNKTPSDPSDISDPNKTPSDPSDPSDSNKTPQESSDPSDTNKTPADPSDSNKTPADPSDSNKTPADPSDSNKTPSDPDKTPPEPSDPDKTPPKPSDLELMF</sequence>
<feature type="compositionally biased region" description="Low complexity" evidence="1">
    <location>
        <begin position="225"/>
        <end position="263"/>
    </location>
</feature>
<gene>
    <name evidence="3" type="ORF">PYW07_013969</name>
</gene>
<evidence type="ECO:0000256" key="1">
    <source>
        <dbReference type="SAM" id="MobiDB-lite"/>
    </source>
</evidence>
<evidence type="ECO:0000256" key="2">
    <source>
        <dbReference type="SAM" id="SignalP"/>
    </source>
</evidence>
<feature type="signal peptide" evidence="2">
    <location>
        <begin position="1"/>
        <end position="21"/>
    </location>
</feature>
<organism evidence="3 4">
    <name type="scientific">Mythimna separata</name>
    <name type="common">Oriental armyworm</name>
    <name type="synonym">Pseudaletia separata</name>
    <dbReference type="NCBI Taxonomy" id="271217"/>
    <lineage>
        <taxon>Eukaryota</taxon>
        <taxon>Metazoa</taxon>
        <taxon>Ecdysozoa</taxon>
        <taxon>Arthropoda</taxon>
        <taxon>Hexapoda</taxon>
        <taxon>Insecta</taxon>
        <taxon>Pterygota</taxon>
        <taxon>Neoptera</taxon>
        <taxon>Endopterygota</taxon>
        <taxon>Lepidoptera</taxon>
        <taxon>Glossata</taxon>
        <taxon>Ditrysia</taxon>
        <taxon>Noctuoidea</taxon>
        <taxon>Noctuidae</taxon>
        <taxon>Noctuinae</taxon>
        <taxon>Hadenini</taxon>
        <taxon>Mythimna</taxon>
    </lineage>
</organism>
<reference evidence="3" key="1">
    <citation type="submission" date="2023-03" db="EMBL/GenBank/DDBJ databases">
        <title>Chromosome-level genomes of two armyworms, Mythimna separata and Mythimna loreyi, provide insights into the biosynthesis and reception of sex pheromones.</title>
        <authorList>
            <person name="Zhao H."/>
        </authorList>
    </citation>
    <scope>NUCLEOTIDE SEQUENCE</scope>
    <source>
        <strain evidence="3">BeijingLab</strain>
        <tissue evidence="3">Pupa</tissue>
    </source>
</reference>
<feature type="chain" id="PRO_5042066289" evidence="2">
    <location>
        <begin position="22"/>
        <end position="333"/>
    </location>
</feature>
<protein>
    <submittedName>
        <fullName evidence="3">Uncharacterized protein</fullName>
    </submittedName>
</protein>
<comment type="caution">
    <text evidence="3">The sequence shown here is derived from an EMBL/GenBank/DDBJ whole genome shotgun (WGS) entry which is preliminary data.</text>
</comment>
<feature type="compositionally biased region" description="Polar residues" evidence="1">
    <location>
        <begin position="264"/>
        <end position="303"/>
    </location>
</feature>